<dbReference type="KEGG" id="zpl:ZBT109_0702"/>
<dbReference type="InterPro" id="IPR053951">
    <property type="entry name" value="K_trans_N"/>
</dbReference>
<feature type="domain" description="K+ potassium transporter integral membrane" evidence="13">
    <location>
        <begin position="24"/>
        <end position="475"/>
    </location>
</feature>
<comment type="catalytic activity">
    <reaction evidence="12">
        <text>K(+)(in) + H(+)(in) = K(+)(out) + H(+)(out)</text>
        <dbReference type="Rhea" id="RHEA:28490"/>
        <dbReference type="ChEBI" id="CHEBI:15378"/>
        <dbReference type="ChEBI" id="CHEBI:29103"/>
    </reaction>
</comment>
<dbReference type="PANTHER" id="PTHR30540">
    <property type="entry name" value="OSMOTIC STRESS POTASSIUM TRANSPORTER"/>
    <property type="match status" value="1"/>
</dbReference>
<keyword evidence="16" id="KW-1185">Reference proteome</keyword>
<dbReference type="Proteomes" id="UP000267342">
    <property type="component" value="Chromosome"/>
</dbReference>
<keyword evidence="7 12" id="KW-0769">Symport</keyword>
<dbReference type="RefSeq" id="WP_027705124.1">
    <property type="nucleotide sequence ID" value="NZ_AP018933.1"/>
</dbReference>
<organism evidence="15 16">
    <name type="scientific">Zymobacter palmae</name>
    <dbReference type="NCBI Taxonomy" id="33074"/>
    <lineage>
        <taxon>Bacteria</taxon>
        <taxon>Pseudomonadati</taxon>
        <taxon>Pseudomonadota</taxon>
        <taxon>Gammaproteobacteria</taxon>
        <taxon>Oceanospirillales</taxon>
        <taxon>Halomonadaceae</taxon>
        <taxon>Zymobacter group</taxon>
        <taxon>Zymobacter</taxon>
    </lineage>
</organism>
<feature type="transmembrane region" description="Helical" evidence="12">
    <location>
        <begin position="350"/>
        <end position="371"/>
    </location>
</feature>
<keyword evidence="11 12" id="KW-0472">Membrane</keyword>
<proteinExistence type="inferred from homology"/>
<dbReference type="GO" id="GO:0015079">
    <property type="term" value="F:potassium ion transmembrane transporter activity"/>
    <property type="evidence" value="ECO:0007669"/>
    <property type="project" value="UniProtKB-UniRule"/>
</dbReference>
<evidence type="ECO:0000256" key="10">
    <source>
        <dbReference type="ARBA" id="ARBA00023065"/>
    </source>
</evidence>
<protein>
    <recommendedName>
        <fullName evidence="12">Probable potassium transport system protein Kup</fullName>
    </recommendedName>
</protein>
<gene>
    <name evidence="12" type="primary">kup</name>
    <name evidence="15" type="ORF">ZBT109_0702</name>
</gene>
<keyword evidence="9 12" id="KW-1133">Transmembrane helix</keyword>
<evidence type="ECO:0000256" key="6">
    <source>
        <dbReference type="ARBA" id="ARBA00022692"/>
    </source>
</evidence>
<comment type="similarity">
    <text evidence="2 12">Belongs to the HAK/KUP transporter (TC 2.A.72) family.</text>
</comment>
<dbReference type="HAMAP" id="MF_01522">
    <property type="entry name" value="Kup"/>
    <property type="match status" value="1"/>
</dbReference>
<feature type="transmembrane region" description="Helical" evidence="12">
    <location>
        <begin position="257"/>
        <end position="278"/>
    </location>
</feature>
<keyword evidence="5 12" id="KW-0633">Potassium transport</keyword>
<dbReference type="GO" id="GO:0015293">
    <property type="term" value="F:symporter activity"/>
    <property type="evidence" value="ECO:0007669"/>
    <property type="project" value="UniProtKB-UniRule"/>
</dbReference>
<keyword evidence="10 12" id="KW-0406">Ion transport</keyword>
<evidence type="ECO:0000259" key="13">
    <source>
        <dbReference type="Pfam" id="PF02705"/>
    </source>
</evidence>
<dbReference type="PANTHER" id="PTHR30540:SF79">
    <property type="entry name" value="LOW AFFINITY POTASSIUM TRANSPORT SYSTEM PROTEIN KUP"/>
    <property type="match status" value="1"/>
</dbReference>
<evidence type="ECO:0000256" key="3">
    <source>
        <dbReference type="ARBA" id="ARBA00022448"/>
    </source>
</evidence>
<keyword evidence="3 12" id="KW-0813">Transport</keyword>
<dbReference type="EMBL" id="AP018933">
    <property type="protein sequence ID" value="BBG29478.1"/>
    <property type="molecule type" value="Genomic_DNA"/>
</dbReference>
<evidence type="ECO:0000313" key="15">
    <source>
        <dbReference type="EMBL" id="BBG29478.1"/>
    </source>
</evidence>
<feature type="transmembrane region" description="Helical" evidence="12">
    <location>
        <begin position="21"/>
        <end position="43"/>
    </location>
</feature>
<dbReference type="Pfam" id="PF22776">
    <property type="entry name" value="K_trans_C"/>
    <property type="match status" value="1"/>
</dbReference>
<feature type="transmembrane region" description="Helical" evidence="12">
    <location>
        <begin position="186"/>
        <end position="206"/>
    </location>
</feature>
<evidence type="ECO:0000256" key="4">
    <source>
        <dbReference type="ARBA" id="ARBA00022475"/>
    </source>
</evidence>
<evidence type="ECO:0000256" key="11">
    <source>
        <dbReference type="ARBA" id="ARBA00023136"/>
    </source>
</evidence>
<feature type="transmembrane region" description="Helical" evidence="12">
    <location>
        <begin position="432"/>
        <end position="453"/>
    </location>
</feature>
<feature type="transmembrane region" description="Helical" evidence="12">
    <location>
        <begin position="377"/>
        <end position="400"/>
    </location>
</feature>
<evidence type="ECO:0000256" key="2">
    <source>
        <dbReference type="ARBA" id="ARBA00007019"/>
    </source>
</evidence>
<sequence length="633" mass="69250">MSSLVSTESAPAMNAARKVSTGLVVAAVGVVLGDIGTSPLYAFKEIFIGGYGVTVSPDSIRGVLSLLLWSMIWVVSVKYVMLVTRADNQGEGGVLSLMALARRYVKPGTRRRGLLVTLGLLGAALLYGDSMITPAVSVLSSIEGLELAYPHLDDKVVPISVVIILGLFTLQRFGTERIGKLFGPVMLLWFLTLGVLGLINILKAPAVLEAVNPWWALTFFHHNPGVGITVFSAVTLVLTGAEALYADLGHFGRPAIIRAWTWVAMPALILNYFGQGALLTINGDALRNPFFLMAPDWLLLPLVILASMATVIASQAVITAAFSLTQQAVRLGYLPRLRIRHTSNHAMSQIYMPAVNWTVMVGVLLLITLFQSSARLAAAYGVAVTGTMVITSCLMVLIVLKHWRWPIWCGLPLVLAFLVVDVALFYANLTKFFHGGAVPVVIAIVVFITMDTWRRGRMRLERAQQDGEPSMDELIHALKQHPPARIKGCAIYLCGRFNGTPSALRQNLEFNKVLHEQVLLLTVITDEVPHVPADRRCEARYLGSGVSRLVLHFGFMECTDVPLALKECHSCVAGIDPDKASWFVGREVPLCQNGILHWQQWLFQLMFRNARSPARAFNLPSGRVVEIGGQVML</sequence>
<dbReference type="InterPro" id="IPR053952">
    <property type="entry name" value="K_trans_C"/>
</dbReference>
<name>A0A348HCX6_9GAMM</name>
<accession>A0A348HCX6</accession>
<keyword evidence="8 12" id="KW-0630">Potassium</keyword>
<keyword evidence="4 12" id="KW-1003">Cell membrane</keyword>
<comment type="function">
    <text evidence="12">Transport of potassium into the cell. Likely operates as a K(+):H(+) symporter.</text>
</comment>
<dbReference type="GO" id="GO:0005886">
    <property type="term" value="C:plasma membrane"/>
    <property type="evidence" value="ECO:0007669"/>
    <property type="project" value="UniProtKB-SubCell"/>
</dbReference>
<comment type="subcellular location">
    <subcellularLocation>
        <location evidence="12">Cell membrane</location>
        <topology evidence="12">Multi-pass membrane protein</topology>
    </subcellularLocation>
    <subcellularLocation>
        <location evidence="1">Membrane</location>
        <topology evidence="1">Multi-pass membrane protein</topology>
    </subcellularLocation>
</comment>
<dbReference type="InterPro" id="IPR003855">
    <property type="entry name" value="K+_transporter"/>
</dbReference>
<evidence type="ECO:0000256" key="5">
    <source>
        <dbReference type="ARBA" id="ARBA00022538"/>
    </source>
</evidence>
<evidence type="ECO:0000256" key="1">
    <source>
        <dbReference type="ARBA" id="ARBA00004141"/>
    </source>
</evidence>
<dbReference type="Pfam" id="PF02705">
    <property type="entry name" value="K_trans"/>
    <property type="match status" value="1"/>
</dbReference>
<feature type="transmembrane region" description="Helical" evidence="12">
    <location>
        <begin position="156"/>
        <end position="174"/>
    </location>
</feature>
<feature type="transmembrane region" description="Helical" evidence="12">
    <location>
        <begin position="298"/>
        <end position="329"/>
    </location>
</feature>
<evidence type="ECO:0000256" key="12">
    <source>
        <dbReference type="HAMAP-Rule" id="MF_01522"/>
    </source>
</evidence>
<reference evidence="15 16" key="1">
    <citation type="submission" date="2018-09" db="EMBL/GenBank/DDBJ databases">
        <title>Zymobacter palmae IAM14233 (=T109) whole genome analysis.</title>
        <authorList>
            <person name="Yanase H."/>
        </authorList>
    </citation>
    <scope>NUCLEOTIDE SEQUENCE [LARGE SCALE GENOMIC DNA]</scope>
    <source>
        <strain evidence="15 16">IAM14233</strain>
    </source>
</reference>
<dbReference type="STRING" id="1123510.GCA_000620025_02020"/>
<feature type="domain" description="K+ potassium transporter C-terminal" evidence="14">
    <location>
        <begin position="487"/>
        <end position="632"/>
    </location>
</feature>
<evidence type="ECO:0000256" key="8">
    <source>
        <dbReference type="ARBA" id="ARBA00022958"/>
    </source>
</evidence>
<feature type="transmembrane region" description="Helical" evidence="12">
    <location>
        <begin position="63"/>
        <end position="81"/>
    </location>
</feature>
<keyword evidence="6 12" id="KW-0812">Transmembrane</keyword>
<evidence type="ECO:0000256" key="9">
    <source>
        <dbReference type="ARBA" id="ARBA00022989"/>
    </source>
</evidence>
<feature type="transmembrane region" description="Helical" evidence="12">
    <location>
        <begin position="407"/>
        <end position="426"/>
    </location>
</feature>
<dbReference type="InterPro" id="IPR023051">
    <property type="entry name" value="Kup"/>
</dbReference>
<evidence type="ECO:0000259" key="14">
    <source>
        <dbReference type="Pfam" id="PF22776"/>
    </source>
</evidence>
<evidence type="ECO:0000256" key="7">
    <source>
        <dbReference type="ARBA" id="ARBA00022847"/>
    </source>
</evidence>
<evidence type="ECO:0000313" key="16">
    <source>
        <dbReference type="Proteomes" id="UP000267342"/>
    </source>
</evidence>
<dbReference type="AlphaFoldDB" id="A0A348HCX6"/>
<feature type="transmembrane region" description="Helical" evidence="12">
    <location>
        <begin position="226"/>
        <end position="245"/>
    </location>
</feature>
<feature type="transmembrane region" description="Helical" evidence="12">
    <location>
        <begin position="113"/>
        <end position="136"/>
    </location>
</feature>